<dbReference type="GO" id="GO:0006335">
    <property type="term" value="P:DNA replication-dependent chromatin assembly"/>
    <property type="evidence" value="ECO:0007669"/>
    <property type="project" value="TreeGrafter"/>
</dbReference>
<evidence type="ECO:0000313" key="8">
    <source>
        <dbReference type="EMBL" id="KAH9314724.1"/>
    </source>
</evidence>
<keyword evidence="4" id="KW-0804">Transcription</keyword>
<accession>A0AA38C7L5</accession>
<dbReference type="Proteomes" id="UP000824469">
    <property type="component" value="Unassembled WGS sequence"/>
</dbReference>
<keyword evidence="6" id="KW-0539">Nucleus</keyword>
<dbReference type="InterPro" id="IPR006818">
    <property type="entry name" value="ASF1-like"/>
</dbReference>
<evidence type="ECO:0000313" key="7">
    <source>
        <dbReference type="EMBL" id="KAH9294016.1"/>
    </source>
</evidence>
<sequence>LEWKLVYVGCAEDERYDQVLETVYVGPVNIGNYRFVFQADAPNVEAIPEEDILGVTAILLTCSYKGLEFIRIGYYVNNEYIEQGLLDAPPAKVAIDKVQRLIVDSKPRVTKFPVSFLSMPLKQHQEMLCFAPPEPRYLDVAEEKFESDGEVEWGEIWSNDEIDLLESLGWI</sequence>
<evidence type="ECO:0000256" key="3">
    <source>
        <dbReference type="ARBA" id="ARBA00023015"/>
    </source>
</evidence>
<evidence type="ECO:0000256" key="6">
    <source>
        <dbReference type="ARBA" id="ARBA00023242"/>
    </source>
</evidence>
<evidence type="ECO:0000313" key="9">
    <source>
        <dbReference type="Proteomes" id="UP000824469"/>
    </source>
</evidence>
<keyword evidence="3" id="KW-0805">Transcription regulation</keyword>
<reference evidence="7 9" key="1">
    <citation type="journal article" date="2021" name="Nat. Plants">
        <title>The Taxus genome provides insights into paclitaxel biosynthesis.</title>
        <authorList>
            <person name="Xiong X."/>
            <person name="Gou J."/>
            <person name="Liao Q."/>
            <person name="Li Y."/>
            <person name="Zhou Q."/>
            <person name="Bi G."/>
            <person name="Li C."/>
            <person name="Du R."/>
            <person name="Wang X."/>
            <person name="Sun T."/>
            <person name="Guo L."/>
            <person name="Liang H."/>
            <person name="Lu P."/>
            <person name="Wu Y."/>
            <person name="Zhang Z."/>
            <person name="Ro D.K."/>
            <person name="Shang Y."/>
            <person name="Huang S."/>
            <person name="Yan J."/>
        </authorList>
    </citation>
    <scope>NUCLEOTIDE SEQUENCE [LARGE SCALE GENOMIC DNA]</scope>
    <source>
        <strain evidence="7">Ta-2019</strain>
    </source>
</reference>
<dbReference type="GO" id="GO:0005634">
    <property type="term" value="C:nucleus"/>
    <property type="evidence" value="ECO:0007669"/>
    <property type="project" value="UniProtKB-SubCell"/>
</dbReference>
<feature type="non-terminal residue" evidence="7">
    <location>
        <position position="1"/>
    </location>
</feature>
<dbReference type="GO" id="GO:0042393">
    <property type="term" value="F:histone binding"/>
    <property type="evidence" value="ECO:0007669"/>
    <property type="project" value="TreeGrafter"/>
</dbReference>
<comment type="caution">
    <text evidence="7">The sequence shown here is derived from an EMBL/GenBank/DDBJ whole genome shotgun (WGS) entry which is preliminary data.</text>
</comment>
<proteinExistence type="inferred from homology"/>
<dbReference type="InterPro" id="IPR036747">
    <property type="entry name" value="ASF1-like_sf"/>
</dbReference>
<evidence type="ECO:0000256" key="1">
    <source>
        <dbReference type="ARBA" id="ARBA00004123"/>
    </source>
</evidence>
<keyword evidence="5" id="KW-0143">Chaperone</keyword>
<dbReference type="AlphaFoldDB" id="A0AA38C7L5"/>
<organism evidence="7 9">
    <name type="scientific">Taxus chinensis</name>
    <name type="common">Chinese yew</name>
    <name type="synonym">Taxus wallichiana var. chinensis</name>
    <dbReference type="NCBI Taxonomy" id="29808"/>
    <lineage>
        <taxon>Eukaryota</taxon>
        <taxon>Viridiplantae</taxon>
        <taxon>Streptophyta</taxon>
        <taxon>Embryophyta</taxon>
        <taxon>Tracheophyta</taxon>
        <taxon>Spermatophyta</taxon>
        <taxon>Pinopsida</taxon>
        <taxon>Pinidae</taxon>
        <taxon>Conifers II</taxon>
        <taxon>Cupressales</taxon>
        <taxon>Taxaceae</taxon>
        <taxon>Taxus</taxon>
    </lineage>
</organism>
<dbReference type="Pfam" id="PF04729">
    <property type="entry name" value="ASF1_hist_chap"/>
    <property type="match status" value="1"/>
</dbReference>
<dbReference type="SUPFAM" id="SSF101546">
    <property type="entry name" value="ASF1-like"/>
    <property type="match status" value="1"/>
</dbReference>
<dbReference type="GO" id="GO:0000785">
    <property type="term" value="C:chromatin"/>
    <property type="evidence" value="ECO:0007669"/>
    <property type="project" value="TreeGrafter"/>
</dbReference>
<dbReference type="EMBL" id="JAHRHJ020000005">
    <property type="protein sequence ID" value="KAH9314724.1"/>
    <property type="molecule type" value="Genomic_DNA"/>
</dbReference>
<comment type="subcellular location">
    <subcellularLocation>
        <location evidence="1">Nucleus</location>
    </subcellularLocation>
</comment>
<dbReference type="Gene3D" id="2.60.40.1490">
    <property type="entry name" value="Histone chaperone ASF1-like"/>
    <property type="match status" value="1"/>
</dbReference>
<dbReference type="PANTHER" id="PTHR12040">
    <property type="entry name" value="ANTI-SILENCING PROTEIN 1"/>
    <property type="match status" value="1"/>
</dbReference>
<evidence type="ECO:0000256" key="5">
    <source>
        <dbReference type="ARBA" id="ARBA00023186"/>
    </source>
</evidence>
<dbReference type="EMBL" id="JAHRHJ020000484">
    <property type="protein sequence ID" value="KAH9294016.1"/>
    <property type="molecule type" value="Genomic_DNA"/>
</dbReference>
<evidence type="ECO:0000256" key="4">
    <source>
        <dbReference type="ARBA" id="ARBA00023163"/>
    </source>
</evidence>
<gene>
    <name evidence="8" type="ORF">KI387_023351</name>
    <name evidence="7" type="ORF">KI387_040780</name>
</gene>
<dbReference type="PANTHER" id="PTHR12040:SF0">
    <property type="entry name" value="HISTONE CHAPERONE ASF1"/>
    <property type="match status" value="1"/>
</dbReference>
<keyword evidence="9" id="KW-1185">Reference proteome</keyword>
<name>A0AA38C7L5_TAXCH</name>
<comment type="similarity">
    <text evidence="2">Belongs to the ASF1 family.</text>
</comment>
<protein>
    <submittedName>
        <fullName evidence="7">Uncharacterized protein</fullName>
    </submittedName>
</protein>
<evidence type="ECO:0000256" key="2">
    <source>
        <dbReference type="ARBA" id="ARBA00006051"/>
    </source>
</evidence>